<keyword evidence="4" id="KW-1185">Reference proteome</keyword>
<accession>A0A3B0BAQ9</accession>
<evidence type="ECO:0000259" key="2">
    <source>
        <dbReference type="Pfam" id="PF13454"/>
    </source>
</evidence>
<dbReference type="InterPro" id="IPR036188">
    <property type="entry name" value="FAD/NAD-bd_sf"/>
</dbReference>
<evidence type="ECO:0000256" key="1">
    <source>
        <dbReference type="SAM" id="MobiDB-lite"/>
    </source>
</evidence>
<feature type="region of interest" description="Disordered" evidence="1">
    <location>
        <begin position="17"/>
        <end position="63"/>
    </location>
</feature>
<sequence>MSEGRATLRMVASMATSSRLAHSTASIPQRAGSARACSGGPSEERRSTAGTYPQGRWPASGRPGGFRGPAGWALCSTGPGVRAGRRAVDVKDDTGREVVVIGGGVAGTSLLVQLVRTLSGRRPPHPVRAVRVVDPRPAGWGLAFGDEDPLLLCNSAAELNSLLADRPGDFVEHLRAQGWTGSAKDCVPRARMAEYCADRAARAREQAGRAGIAVEHVRASAESVGAAADGRGGHRVRLSTGEELYADDVVVCTGVQRPRIPYGFAEFRHHPRYLDSPYPSSRIREGLRPRSRVLVLGTHQSAADAALLLCRDGHRATLTSPSGKLPAVRESLAAPLRAYPPLERVPRLDPADPYLEDRLARCVVEAVRLYDRRPLRRQVSRASDPVRRLREETTLAEAGACAWPDVIVPMIEQLISLAPALPAGRLEELSAEFAWLTDRYATALARVNARRLLAHFDSGALRVARPYPRAVSFEDGLWRVERSGAAPETYDYVVNATGFERPVLHWDRERTALHLDGAPAGGTAVGRLEADLRVRSRPGAPPERVWVVGVGTHVHIPFANHLRNVVRQARQVADRLAETAPPDPVDPAFSVISAIRPMPSGDCLS</sequence>
<evidence type="ECO:0000313" key="4">
    <source>
        <dbReference type="Proteomes" id="UP000270343"/>
    </source>
</evidence>
<dbReference type="Pfam" id="PF13454">
    <property type="entry name" value="NAD_binding_9"/>
    <property type="match status" value="1"/>
</dbReference>
<feature type="compositionally biased region" description="Polar residues" evidence="1">
    <location>
        <begin position="17"/>
        <end position="27"/>
    </location>
</feature>
<dbReference type="PANTHER" id="PTHR40254:SF1">
    <property type="entry name" value="BLR0577 PROTEIN"/>
    <property type="match status" value="1"/>
</dbReference>
<proteinExistence type="predicted"/>
<dbReference type="Gene3D" id="3.50.50.60">
    <property type="entry name" value="FAD/NAD(P)-binding domain"/>
    <property type="match status" value="1"/>
</dbReference>
<gene>
    <name evidence="3" type="ORF">D7231_22370</name>
</gene>
<comment type="caution">
    <text evidence="3">The sequence shown here is derived from an EMBL/GenBank/DDBJ whole genome shotgun (WGS) entry which is preliminary data.</text>
</comment>
<evidence type="ECO:0000313" key="3">
    <source>
        <dbReference type="EMBL" id="RKN70012.1"/>
    </source>
</evidence>
<dbReference type="InterPro" id="IPR038732">
    <property type="entry name" value="HpyO/CreE_NAD-binding"/>
</dbReference>
<reference evidence="3 4" key="1">
    <citation type="journal article" date="2015" name="Antonie Van Leeuwenhoek">
        <title>Streptomyces klenkii sp. nov., isolated from deep marine sediment.</title>
        <authorList>
            <person name="Veyisoglu A."/>
            <person name="Sahin N."/>
        </authorList>
    </citation>
    <scope>NUCLEOTIDE SEQUENCE [LARGE SCALE GENOMIC DNA]</scope>
    <source>
        <strain evidence="3 4">KCTC 29202</strain>
    </source>
</reference>
<feature type="domain" description="FAD-dependent urate hydroxylase HpyO/Asp monooxygenase CreE-like FAD/NAD(P)-binding" evidence="2">
    <location>
        <begin position="99"/>
        <end position="255"/>
    </location>
</feature>
<dbReference type="EMBL" id="RBAM01000009">
    <property type="protein sequence ID" value="RKN70012.1"/>
    <property type="molecule type" value="Genomic_DNA"/>
</dbReference>
<protein>
    <recommendedName>
        <fullName evidence="2">FAD-dependent urate hydroxylase HpyO/Asp monooxygenase CreE-like FAD/NAD(P)-binding domain-containing protein</fullName>
    </recommendedName>
</protein>
<dbReference type="SUPFAM" id="SSF51905">
    <property type="entry name" value="FAD/NAD(P)-binding domain"/>
    <property type="match status" value="2"/>
</dbReference>
<organism evidence="3 4">
    <name type="scientific">Streptomyces klenkii</name>
    <dbReference type="NCBI Taxonomy" id="1420899"/>
    <lineage>
        <taxon>Bacteria</taxon>
        <taxon>Bacillati</taxon>
        <taxon>Actinomycetota</taxon>
        <taxon>Actinomycetes</taxon>
        <taxon>Kitasatosporales</taxon>
        <taxon>Streptomycetaceae</taxon>
        <taxon>Streptomyces</taxon>
    </lineage>
</organism>
<dbReference type="InterPro" id="IPR052189">
    <property type="entry name" value="L-asp_N-monooxygenase_NS-form"/>
</dbReference>
<name>A0A3B0BAQ9_9ACTN</name>
<dbReference type="AlphaFoldDB" id="A0A3B0BAQ9"/>
<dbReference type="Proteomes" id="UP000270343">
    <property type="component" value="Unassembled WGS sequence"/>
</dbReference>
<dbReference type="PANTHER" id="PTHR40254">
    <property type="entry name" value="BLR0577 PROTEIN"/>
    <property type="match status" value="1"/>
</dbReference>